<dbReference type="RefSeq" id="WP_168553301.1">
    <property type="nucleotide sequence ID" value="NZ_JAAWWL010000002.1"/>
</dbReference>
<evidence type="ECO:0000313" key="2">
    <source>
        <dbReference type="Proteomes" id="UP000718451"/>
    </source>
</evidence>
<evidence type="ECO:0000313" key="1">
    <source>
        <dbReference type="EMBL" id="NKI33153.1"/>
    </source>
</evidence>
<dbReference type="EMBL" id="JAAWWL010000002">
    <property type="protein sequence ID" value="NKI33153.1"/>
    <property type="molecule type" value="Genomic_DNA"/>
</dbReference>
<protein>
    <submittedName>
        <fullName evidence="1">Uncharacterized protein</fullName>
    </submittedName>
</protein>
<keyword evidence="2" id="KW-1185">Reference proteome</keyword>
<sequence length="190" mass="21236">MSLEILKDVTPFKLNLNKSDSTNHQVIYASQLYGTFFAVSAKLEFNGSLLKSMKLTLVNYKGLYNLGLLDATRTSFELDGGKAKLTLHLSAFYGVHGNGKELTVDCEDADLTNIVEMDVNRQLHSFYQSGDPLTQHLFNHCLDSEFYERDGAAISPRERMDTKIEEIVHDDPHMETAASGVCKITSLILL</sequence>
<proteinExistence type="predicted"/>
<comment type="caution">
    <text evidence="1">The sequence shown here is derived from an EMBL/GenBank/DDBJ whole genome shotgun (WGS) entry which is preliminary data.</text>
</comment>
<organism evidence="1 2">
    <name type="scientific">Croceivirga thetidis</name>
    <dbReference type="NCBI Taxonomy" id="2721623"/>
    <lineage>
        <taxon>Bacteria</taxon>
        <taxon>Pseudomonadati</taxon>
        <taxon>Bacteroidota</taxon>
        <taxon>Flavobacteriia</taxon>
        <taxon>Flavobacteriales</taxon>
        <taxon>Flavobacteriaceae</taxon>
        <taxon>Croceivirga</taxon>
    </lineage>
</organism>
<dbReference type="Proteomes" id="UP000718451">
    <property type="component" value="Unassembled WGS sequence"/>
</dbReference>
<reference evidence="1 2" key="1">
    <citation type="submission" date="2020-04" db="EMBL/GenBank/DDBJ databases">
        <authorList>
            <person name="Yoon J."/>
        </authorList>
    </citation>
    <scope>NUCLEOTIDE SEQUENCE [LARGE SCALE GENOMIC DNA]</scope>
    <source>
        <strain evidence="1 2">DJ-13</strain>
    </source>
</reference>
<accession>A0ABX1GU26</accession>
<gene>
    <name evidence="1" type="ORF">HCU67_14450</name>
</gene>
<name>A0ABX1GU26_9FLAO</name>